<name>A0A8S2S879_9BILA</name>
<keyword evidence="1" id="KW-0812">Transmembrane</keyword>
<proteinExistence type="predicted"/>
<evidence type="ECO:0000313" key="3">
    <source>
        <dbReference type="EMBL" id="CAF4213722.1"/>
    </source>
</evidence>
<dbReference type="EMBL" id="CAJNOK010026802">
    <property type="protein sequence ID" value="CAF1409030.1"/>
    <property type="molecule type" value="Genomic_DNA"/>
</dbReference>
<dbReference type="EMBL" id="CAJOBA010048542">
    <property type="protein sequence ID" value="CAF4213722.1"/>
    <property type="molecule type" value="Genomic_DNA"/>
</dbReference>
<dbReference type="Proteomes" id="UP000677228">
    <property type="component" value="Unassembled WGS sequence"/>
</dbReference>
<comment type="caution">
    <text evidence="3">The sequence shown here is derived from an EMBL/GenBank/DDBJ whole genome shotgun (WGS) entry which is preliminary data.</text>
</comment>
<evidence type="ECO:0000313" key="4">
    <source>
        <dbReference type="Proteomes" id="UP000682733"/>
    </source>
</evidence>
<keyword evidence="1" id="KW-1133">Transmembrane helix</keyword>
<organism evidence="3 4">
    <name type="scientific">Didymodactylos carnosus</name>
    <dbReference type="NCBI Taxonomy" id="1234261"/>
    <lineage>
        <taxon>Eukaryota</taxon>
        <taxon>Metazoa</taxon>
        <taxon>Spiralia</taxon>
        <taxon>Gnathifera</taxon>
        <taxon>Rotifera</taxon>
        <taxon>Eurotatoria</taxon>
        <taxon>Bdelloidea</taxon>
        <taxon>Philodinida</taxon>
        <taxon>Philodinidae</taxon>
        <taxon>Didymodactylos</taxon>
    </lineage>
</organism>
<protein>
    <submittedName>
        <fullName evidence="3">Uncharacterized protein</fullName>
    </submittedName>
</protein>
<sequence>MAVVETLLIEFIGVNKNLYNYRFILVEKLVPLLDSPLVLELKDFNCMFDELKLYCYNADTHKLCFRVLSNTTFQSQTRSFIKQFQLYTTQTFLRTLSFVQKTTQANSLMSGLLTNFRFVQSPPGFTQDLFFTPSLYVNKSNLTCSCDVSSKCLEPSAIYNNLTLYLEFVVPGFYLSCFIVDSLLQSILECFYQRQCINEIQSWMTTNFTIVSPPDATLKSKYRPTTPVQEIFSNLTIEQWLTTILFSSYYDECHPTECTFSYVQSFDLLYTIVALLALTGGLTKILKVIVPNVVRLIR</sequence>
<evidence type="ECO:0000256" key="1">
    <source>
        <dbReference type="SAM" id="Phobius"/>
    </source>
</evidence>
<feature type="transmembrane region" description="Helical" evidence="1">
    <location>
        <begin position="268"/>
        <end position="290"/>
    </location>
</feature>
<gene>
    <name evidence="2" type="ORF">OVA965_LOCUS33306</name>
    <name evidence="3" type="ORF">TMI583_LOCUS34190</name>
</gene>
<accession>A0A8S2S879</accession>
<reference evidence="3" key="1">
    <citation type="submission" date="2021-02" db="EMBL/GenBank/DDBJ databases">
        <authorList>
            <person name="Nowell W R."/>
        </authorList>
    </citation>
    <scope>NUCLEOTIDE SEQUENCE</scope>
</reference>
<evidence type="ECO:0000313" key="2">
    <source>
        <dbReference type="EMBL" id="CAF1409030.1"/>
    </source>
</evidence>
<dbReference type="AlphaFoldDB" id="A0A8S2S879"/>
<keyword evidence="1" id="KW-0472">Membrane</keyword>
<dbReference type="Proteomes" id="UP000682733">
    <property type="component" value="Unassembled WGS sequence"/>
</dbReference>